<dbReference type="GO" id="GO:0016052">
    <property type="term" value="P:carbohydrate catabolic process"/>
    <property type="evidence" value="ECO:0007669"/>
    <property type="project" value="TreeGrafter"/>
</dbReference>
<gene>
    <name evidence="5" type="ORF">DW907_09010</name>
</gene>
<dbReference type="AlphaFoldDB" id="A0A413UB66"/>
<dbReference type="PRINTS" id="PR00131">
    <property type="entry name" value="GLHYDRLASE1"/>
</dbReference>
<keyword evidence="2 5" id="KW-0378">Hydrolase</keyword>
<evidence type="ECO:0000256" key="4">
    <source>
        <dbReference type="RuleBase" id="RU003690"/>
    </source>
</evidence>
<dbReference type="RefSeq" id="WP_118011781.1">
    <property type="nucleotide sequence ID" value="NZ_CAUHPN010000004.1"/>
</dbReference>
<dbReference type="InterPro" id="IPR017853">
    <property type="entry name" value="GH"/>
</dbReference>
<comment type="similarity">
    <text evidence="1 4">Belongs to the glycosyl hydrolase 1 family.</text>
</comment>
<evidence type="ECO:0000256" key="1">
    <source>
        <dbReference type="ARBA" id="ARBA00010838"/>
    </source>
</evidence>
<reference evidence="5 6" key="1">
    <citation type="submission" date="2018-08" db="EMBL/GenBank/DDBJ databases">
        <title>A genome reference for cultivated species of the human gut microbiota.</title>
        <authorList>
            <person name="Zou Y."/>
            <person name="Xue W."/>
            <person name="Luo G."/>
        </authorList>
    </citation>
    <scope>NUCLEOTIDE SEQUENCE [LARGE SCALE GENOMIC DNA]</scope>
    <source>
        <strain evidence="5 6">AM42-13AC</strain>
    </source>
</reference>
<protein>
    <submittedName>
        <fullName evidence="5">Glycoside hydrolase family 1 protein</fullName>
    </submittedName>
</protein>
<organism evidence="5 6">
    <name type="scientific">Holdemanella biformis</name>
    <dbReference type="NCBI Taxonomy" id="1735"/>
    <lineage>
        <taxon>Bacteria</taxon>
        <taxon>Bacillati</taxon>
        <taxon>Bacillota</taxon>
        <taxon>Erysipelotrichia</taxon>
        <taxon>Erysipelotrichales</taxon>
        <taxon>Erysipelotrichaceae</taxon>
        <taxon>Holdemanella</taxon>
    </lineage>
</organism>
<evidence type="ECO:0000256" key="2">
    <source>
        <dbReference type="ARBA" id="ARBA00022801"/>
    </source>
</evidence>
<dbReference type="PANTHER" id="PTHR10353">
    <property type="entry name" value="GLYCOSYL HYDROLASE"/>
    <property type="match status" value="1"/>
</dbReference>
<accession>A0A413UB66</accession>
<dbReference type="PANTHER" id="PTHR10353:SF296">
    <property type="entry name" value="6-PHOSPHO-BETA-GLUCOSIDASE"/>
    <property type="match status" value="1"/>
</dbReference>
<dbReference type="Proteomes" id="UP000285288">
    <property type="component" value="Unassembled WGS sequence"/>
</dbReference>
<sequence length="478" mass="55315">MIFPENFLWGGATAANQCEGAFNEGGKGDCLSDHLTSGSLNTKRRFTKNIEMGAFYPGHEAVDFYHHYKEDIALFAKMGMKAYRLSITWSRIFPNGDEMEPNEEGLKFYDSVFDECIRYGIEPIVTLMHFDMPYHLFEEYGGFQNRKVIGFFASFAKTVFQRYKGKVHYWLTFNEINFACIPMGNLEILGIYAERTKDYTQPLDDPQKRYQALHHVFLASAKAVEIGHEIDPTNKIGCMISHVTQYPLTPHPEDMLYVQQQDHQFNDFTADVQIRGKYPYYMKRFFDENNINIQWEKGDEGTLKNGCVDFYSFSYYMSNCQSKIKESEEHSAGNLLEGITNPYLESSEWGWQIDPVGLRYTLNKIYDRYAIPIMIVENGLGANDKIENDKTINDGYRIDYLKAHIEQMKEAVKDGVDLIGYTMWTPIDIISSSTGEMKKRYGLIYVDKNDDGTGSFKRIPKRSFYWYKNVIASNGENL</sequence>
<comment type="caution">
    <text evidence="5">The sequence shown here is derived from an EMBL/GenBank/DDBJ whole genome shotgun (WGS) entry which is preliminary data.</text>
</comment>
<dbReference type="EMBL" id="QSGD01000039">
    <property type="protein sequence ID" value="RHB02901.1"/>
    <property type="molecule type" value="Genomic_DNA"/>
</dbReference>
<dbReference type="Pfam" id="PF00232">
    <property type="entry name" value="Glyco_hydro_1"/>
    <property type="match status" value="1"/>
</dbReference>
<proteinExistence type="inferred from homology"/>
<dbReference type="Gene3D" id="3.20.20.80">
    <property type="entry name" value="Glycosidases"/>
    <property type="match status" value="1"/>
</dbReference>
<evidence type="ECO:0000313" key="5">
    <source>
        <dbReference type="EMBL" id="RHB02901.1"/>
    </source>
</evidence>
<keyword evidence="3" id="KW-0326">Glycosidase</keyword>
<dbReference type="SUPFAM" id="SSF51445">
    <property type="entry name" value="(Trans)glycosidases"/>
    <property type="match status" value="1"/>
</dbReference>
<dbReference type="InterPro" id="IPR033132">
    <property type="entry name" value="GH_1_N_CS"/>
</dbReference>
<name>A0A413UB66_9FIRM</name>
<evidence type="ECO:0000256" key="3">
    <source>
        <dbReference type="ARBA" id="ARBA00023295"/>
    </source>
</evidence>
<dbReference type="GO" id="GO:0005829">
    <property type="term" value="C:cytosol"/>
    <property type="evidence" value="ECO:0007669"/>
    <property type="project" value="TreeGrafter"/>
</dbReference>
<dbReference type="InterPro" id="IPR001360">
    <property type="entry name" value="Glyco_hydro_1"/>
</dbReference>
<dbReference type="GO" id="GO:0008422">
    <property type="term" value="F:beta-glucosidase activity"/>
    <property type="evidence" value="ECO:0007669"/>
    <property type="project" value="TreeGrafter"/>
</dbReference>
<evidence type="ECO:0000313" key="6">
    <source>
        <dbReference type="Proteomes" id="UP000285288"/>
    </source>
</evidence>
<dbReference type="FunFam" id="3.20.20.80:FF:000004">
    <property type="entry name" value="Beta-glucosidase 6-phospho-beta-glucosidase"/>
    <property type="match status" value="1"/>
</dbReference>
<dbReference type="PROSITE" id="PS00653">
    <property type="entry name" value="GLYCOSYL_HYDROL_F1_2"/>
    <property type="match status" value="1"/>
</dbReference>